<dbReference type="Proteomes" id="UP000270697">
    <property type="component" value="Unassembled WGS sequence"/>
</dbReference>
<sequence length="145" mass="15747">MTLLEHIANHEQYQTWNGQDGRHWADHHRRYDAMAGGFAERLLDAASISVRGRAVTGIEVPSVVGRNSAEAADFLLAGQLGSVTRNAARTPSTTRGRRSSRFSSPARARASCSFPLAVGQSQRGHPRERQSTPDALVTPVRSSKA</sequence>
<dbReference type="OrthoDB" id="9777638at2"/>
<gene>
    <name evidence="2" type="ORF">ATL45_0016</name>
    <name evidence="3" type="ORF">SAMN05421805_11450</name>
</gene>
<dbReference type="STRING" id="455193.SAMN05421805_11450"/>
<keyword evidence="5" id="KW-1185">Reference proteome</keyword>
<dbReference type="EMBL" id="FOUP01000014">
    <property type="protein sequence ID" value="SFO41549.1"/>
    <property type="molecule type" value="Genomic_DNA"/>
</dbReference>
<evidence type="ECO:0000256" key="1">
    <source>
        <dbReference type="SAM" id="MobiDB-lite"/>
    </source>
</evidence>
<dbReference type="EMBL" id="RBXX01000001">
    <property type="protein sequence ID" value="RKT90049.1"/>
    <property type="molecule type" value="Genomic_DNA"/>
</dbReference>
<protein>
    <submittedName>
        <fullName evidence="3">Uncharacterized protein</fullName>
    </submittedName>
</protein>
<feature type="region of interest" description="Disordered" evidence="1">
    <location>
        <begin position="83"/>
        <end position="145"/>
    </location>
</feature>
<organism evidence="3 4">
    <name type="scientific">Saccharopolyspora antimicrobica</name>
    <dbReference type="NCBI Taxonomy" id="455193"/>
    <lineage>
        <taxon>Bacteria</taxon>
        <taxon>Bacillati</taxon>
        <taxon>Actinomycetota</taxon>
        <taxon>Actinomycetes</taxon>
        <taxon>Pseudonocardiales</taxon>
        <taxon>Pseudonocardiaceae</taxon>
        <taxon>Saccharopolyspora</taxon>
    </lineage>
</organism>
<dbReference type="Proteomes" id="UP000199398">
    <property type="component" value="Unassembled WGS sequence"/>
</dbReference>
<evidence type="ECO:0000313" key="2">
    <source>
        <dbReference type="EMBL" id="RKT90049.1"/>
    </source>
</evidence>
<dbReference type="AlphaFoldDB" id="A0A1I5H012"/>
<dbReference type="RefSeq" id="WP_093156965.1">
    <property type="nucleotide sequence ID" value="NZ_FOUP01000014.1"/>
</dbReference>
<feature type="compositionally biased region" description="Low complexity" evidence="1">
    <location>
        <begin position="101"/>
        <end position="115"/>
    </location>
</feature>
<accession>A0A1I5H012</accession>
<proteinExistence type="predicted"/>
<name>A0A1I5H012_9PSEU</name>
<reference evidence="3 4" key="1">
    <citation type="submission" date="2016-10" db="EMBL/GenBank/DDBJ databases">
        <authorList>
            <person name="de Groot N.N."/>
        </authorList>
    </citation>
    <scope>NUCLEOTIDE SEQUENCE [LARGE SCALE GENOMIC DNA]</scope>
    <source>
        <strain evidence="3 4">CPCC 201259</strain>
    </source>
</reference>
<reference evidence="2 5" key="2">
    <citation type="submission" date="2018-10" db="EMBL/GenBank/DDBJ databases">
        <title>Sequencing the genomes of 1000 actinobacteria strains.</title>
        <authorList>
            <person name="Klenk H.-P."/>
        </authorList>
    </citation>
    <scope>NUCLEOTIDE SEQUENCE [LARGE SCALE GENOMIC DNA]</scope>
    <source>
        <strain evidence="2 5">DSM 45119</strain>
    </source>
</reference>
<evidence type="ECO:0000313" key="5">
    <source>
        <dbReference type="Proteomes" id="UP000270697"/>
    </source>
</evidence>
<evidence type="ECO:0000313" key="3">
    <source>
        <dbReference type="EMBL" id="SFO41549.1"/>
    </source>
</evidence>
<evidence type="ECO:0000313" key="4">
    <source>
        <dbReference type="Proteomes" id="UP000199398"/>
    </source>
</evidence>